<evidence type="ECO:0000313" key="1">
    <source>
        <dbReference type="EMBL" id="KAF0033688.1"/>
    </source>
</evidence>
<comment type="caution">
    <text evidence="1">The sequence shown here is derived from an EMBL/GenBank/DDBJ whole genome shotgun (WGS) entry which is preliminary data.</text>
</comment>
<accession>A0A6A4SNE7</accession>
<dbReference type="AlphaFoldDB" id="A0A6A4SNE7"/>
<gene>
    <name evidence="1" type="ORF">F2P81_013754</name>
</gene>
<proteinExistence type="predicted"/>
<protein>
    <submittedName>
        <fullName evidence="1">Uncharacterized protein</fullName>
    </submittedName>
</protein>
<reference evidence="1 2" key="1">
    <citation type="submission" date="2019-06" db="EMBL/GenBank/DDBJ databases">
        <title>Draft genomes of female and male turbot (Scophthalmus maximus).</title>
        <authorList>
            <person name="Xu H."/>
            <person name="Xu X.-W."/>
            <person name="Shao C."/>
            <person name="Chen S."/>
        </authorList>
    </citation>
    <scope>NUCLEOTIDE SEQUENCE [LARGE SCALE GENOMIC DNA]</scope>
    <source>
        <strain evidence="1">Ysfricsl-2016a</strain>
        <tissue evidence="1">Blood</tissue>
    </source>
</reference>
<organism evidence="1 2">
    <name type="scientific">Scophthalmus maximus</name>
    <name type="common">Turbot</name>
    <name type="synonym">Psetta maxima</name>
    <dbReference type="NCBI Taxonomy" id="52904"/>
    <lineage>
        <taxon>Eukaryota</taxon>
        <taxon>Metazoa</taxon>
        <taxon>Chordata</taxon>
        <taxon>Craniata</taxon>
        <taxon>Vertebrata</taxon>
        <taxon>Euteleostomi</taxon>
        <taxon>Actinopterygii</taxon>
        <taxon>Neopterygii</taxon>
        <taxon>Teleostei</taxon>
        <taxon>Neoteleostei</taxon>
        <taxon>Acanthomorphata</taxon>
        <taxon>Carangaria</taxon>
        <taxon>Pleuronectiformes</taxon>
        <taxon>Pleuronectoidei</taxon>
        <taxon>Scophthalmidae</taxon>
        <taxon>Scophthalmus</taxon>
    </lineage>
</organism>
<sequence length="101" mass="11614">MFRRWDVGGEGKEEIGPPGVPLIRLSYGQLHAHECTVRTYDTVKAVVCFEMLAINIRDRPPEEVPRFLIFDSTVERLIRFKLNQKSATTANRRNKRTPVSS</sequence>
<evidence type="ECO:0000313" key="2">
    <source>
        <dbReference type="Proteomes" id="UP000438429"/>
    </source>
</evidence>
<dbReference type="EMBL" id="VEVO01000012">
    <property type="protein sequence ID" value="KAF0033688.1"/>
    <property type="molecule type" value="Genomic_DNA"/>
</dbReference>
<dbReference type="Proteomes" id="UP000438429">
    <property type="component" value="Unassembled WGS sequence"/>
</dbReference>
<name>A0A6A4SNE7_SCOMX</name>